<evidence type="ECO:0000313" key="3">
    <source>
        <dbReference type="Proteomes" id="UP001174909"/>
    </source>
</evidence>
<dbReference type="Proteomes" id="UP001174909">
    <property type="component" value="Unassembled WGS sequence"/>
</dbReference>
<feature type="compositionally biased region" description="Basic and acidic residues" evidence="1">
    <location>
        <begin position="13"/>
        <end position="40"/>
    </location>
</feature>
<dbReference type="AlphaFoldDB" id="A0AA35R590"/>
<proteinExistence type="predicted"/>
<gene>
    <name evidence="2" type="ORF">GBAR_LOCUS3473</name>
</gene>
<feature type="region of interest" description="Disordered" evidence="1">
    <location>
        <begin position="1"/>
        <end position="40"/>
    </location>
</feature>
<evidence type="ECO:0000256" key="1">
    <source>
        <dbReference type="SAM" id="MobiDB-lite"/>
    </source>
</evidence>
<protein>
    <submittedName>
        <fullName evidence="2">Uncharacterized protein</fullName>
    </submittedName>
</protein>
<feature type="compositionally biased region" description="Polar residues" evidence="1">
    <location>
        <begin position="1"/>
        <end position="10"/>
    </location>
</feature>
<feature type="non-terminal residue" evidence="2">
    <location>
        <position position="40"/>
    </location>
</feature>
<sequence>MSQLHEQTCQEAEELKNQADEHEKLWREKKQHEVTAWRER</sequence>
<organism evidence="2 3">
    <name type="scientific">Geodia barretti</name>
    <name type="common">Barrett's horny sponge</name>
    <dbReference type="NCBI Taxonomy" id="519541"/>
    <lineage>
        <taxon>Eukaryota</taxon>
        <taxon>Metazoa</taxon>
        <taxon>Porifera</taxon>
        <taxon>Demospongiae</taxon>
        <taxon>Heteroscleromorpha</taxon>
        <taxon>Tetractinellida</taxon>
        <taxon>Astrophorina</taxon>
        <taxon>Geodiidae</taxon>
        <taxon>Geodia</taxon>
    </lineage>
</organism>
<accession>A0AA35R590</accession>
<dbReference type="EMBL" id="CASHTH010000495">
    <property type="protein sequence ID" value="CAI8002718.1"/>
    <property type="molecule type" value="Genomic_DNA"/>
</dbReference>
<reference evidence="2" key="1">
    <citation type="submission" date="2023-03" db="EMBL/GenBank/DDBJ databases">
        <authorList>
            <person name="Steffen K."/>
            <person name="Cardenas P."/>
        </authorList>
    </citation>
    <scope>NUCLEOTIDE SEQUENCE</scope>
</reference>
<evidence type="ECO:0000313" key="2">
    <source>
        <dbReference type="EMBL" id="CAI8002718.1"/>
    </source>
</evidence>
<comment type="caution">
    <text evidence="2">The sequence shown here is derived from an EMBL/GenBank/DDBJ whole genome shotgun (WGS) entry which is preliminary data.</text>
</comment>
<name>A0AA35R590_GEOBA</name>
<keyword evidence="3" id="KW-1185">Reference proteome</keyword>